<dbReference type="InterPro" id="IPR050488">
    <property type="entry name" value="Ig_Fc_receptor"/>
</dbReference>
<dbReference type="InterPro" id="IPR003598">
    <property type="entry name" value="Ig_sub2"/>
</dbReference>
<feature type="domain" description="Ig-like" evidence="3">
    <location>
        <begin position="287"/>
        <end position="427"/>
    </location>
</feature>
<keyword evidence="2" id="KW-1015">Disulfide bond</keyword>
<evidence type="ECO:0000256" key="1">
    <source>
        <dbReference type="ARBA" id="ARBA00022729"/>
    </source>
</evidence>
<dbReference type="SMART" id="SM00408">
    <property type="entry name" value="IGc2"/>
    <property type="match status" value="3"/>
</dbReference>
<dbReference type="GO" id="GO:0004888">
    <property type="term" value="F:transmembrane signaling receptor activity"/>
    <property type="evidence" value="ECO:0007669"/>
    <property type="project" value="TreeGrafter"/>
</dbReference>
<dbReference type="CDD" id="cd00096">
    <property type="entry name" value="Ig"/>
    <property type="match status" value="1"/>
</dbReference>
<name>A0A915KQ14_ROMCU</name>
<dbReference type="GO" id="GO:0009897">
    <property type="term" value="C:external side of plasma membrane"/>
    <property type="evidence" value="ECO:0007669"/>
    <property type="project" value="TreeGrafter"/>
</dbReference>
<dbReference type="SUPFAM" id="SSF48726">
    <property type="entry name" value="Immunoglobulin"/>
    <property type="match status" value="4"/>
</dbReference>
<accession>A0A915KQ14</accession>
<dbReference type="GO" id="GO:0007166">
    <property type="term" value="P:cell surface receptor signaling pathway"/>
    <property type="evidence" value="ECO:0007669"/>
    <property type="project" value="TreeGrafter"/>
</dbReference>
<evidence type="ECO:0000313" key="5">
    <source>
        <dbReference type="WBParaSite" id="nRc.2.0.1.t40836-RA"/>
    </source>
</evidence>
<organism evidence="4 5">
    <name type="scientific">Romanomermis culicivorax</name>
    <name type="common">Nematode worm</name>
    <dbReference type="NCBI Taxonomy" id="13658"/>
    <lineage>
        <taxon>Eukaryota</taxon>
        <taxon>Metazoa</taxon>
        <taxon>Ecdysozoa</taxon>
        <taxon>Nematoda</taxon>
        <taxon>Enoplea</taxon>
        <taxon>Dorylaimia</taxon>
        <taxon>Mermithida</taxon>
        <taxon>Mermithoidea</taxon>
        <taxon>Mermithidae</taxon>
        <taxon>Romanomermis</taxon>
    </lineage>
</organism>
<dbReference type="Pfam" id="PF13895">
    <property type="entry name" value="Ig_2"/>
    <property type="match status" value="1"/>
</dbReference>
<proteinExistence type="predicted"/>
<reference evidence="5" key="1">
    <citation type="submission" date="2022-11" db="UniProtKB">
        <authorList>
            <consortium name="WormBaseParasite"/>
        </authorList>
    </citation>
    <scope>IDENTIFICATION</scope>
</reference>
<feature type="domain" description="Ig-like" evidence="3">
    <location>
        <begin position="96"/>
        <end position="162"/>
    </location>
</feature>
<feature type="domain" description="Ig-like" evidence="3">
    <location>
        <begin position="10"/>
        <end position="77"/>
    </location>
</feature>
<sequence length="777" mass="89082">MGKYFIFKLGTTIELQCEVSHVIPNATVKWHKGGFLLNKSKDERIRKQIFSLSSRLLKVVGSKLMISPAEYIDAGSYKVHIITVKRQNETMFHEFEGNQVTFACRPEAQDSVAYHWYHENELLHINVGRYLTIPYIMQSDGGNYKCLITPGNQKAAIKSSIYDVYDASKDDTGRYSCEIEYYDMIFKSPELKITVRAKPQLRVLVQGTTLLWEDQSLHLSCDILNLEGPVTYYKWYKNGIIIDGTESRIYHLYDASMDDTGNYSCEIEYSDRVFKSPELEITIKAKPQLHVVVQESTLAWENESLNLSCDVSNLDDPVTYYIWYKDNKIMDIVKLQITVQAKPRLRIIVHEGTVSPWRHKPFHLLCDVENLDDSVWLYKWYKDPNIIDHIESRNYNVSDASMDDTGNYICEIKYLGKVFTSPGLQITVQECDKNVPDSIALFYLIDTHGDSRRYLNRYKNFSFNVAQILTESYNSTVEVRMGMAIFDHHQYKRLMKFGKYERITGLAKKLLEQQIDKMMAFNNSNIHLINMADAIEKSVAEFEEAQTDDQVNTKNILVVQQNSIGCDDCVESLQKNLNVALMRNVDVILVTPTEWLDIFNIIANKILYDQKDGLEGVSRPLLEMIRKLASSSCHNGCTDLLLKDYRDIFTTTKTLRQSPNALLMTRRGVSLNSKSKALIDRAKLAPYLQRPMNQSISNQKVRAKLQWIKFCFHPETRFEALTGSPLALHSTQNKQSSERLKGFLGGTGGVPRLANVTLGVTITTMAPQNWLGSEPMD</sequence>
<feature type="domain" description="Ig-like" evidence="3">
    <location>
        <begin position="199"/>
        <end position="282"/>
    </location>
</feature>
<evidence type="ECO:0000256" key="2">
    <source>
        <dbReference type="ARBA" id="ARBA00023157"/>
    </source>
</evidence>
<dbReference type="InterPro" id="IPR003599">
    <property type="entry name" value="Ig_sub"/>
</dbReference>
<dbReference type="PROSITE" id="PS50835">
    <property type="entry name" value="IG_LIKE"/>
    <property type="match status" value="4"/>
</dbReference>
<keyword evidence="1" id="KW-0732">Signal</keyword>
<dbReference type="GO" id="GO:0006955">
    <property type="term" value="P:immune response"/>
    <property type="evidence" value="ECO:0007669"/>
    <property type="project" value="TreeGrafter"/>
</dbReference>
<dbReference type="InterPro" id="IPR013783">
    <property type="entry name" value="Ig-like_fold"/>
</dbReference>
<dbReference type="WBParaSite" id="nRc.2.0.1.t40836-RA">
    <property type="protein sequence ID" value="nRc.2.0.1.t40836-RA"/>
    <property type="gene ID" value="nRc.2.0.1.g40836"/>
</dbReference>
<dbReference type="InterPro" id="IPR036179">
    <property type="entry name" value="Ig-like_dom_sf"/>
</dbReference>
<dbReference type="PANTHER" id="PTHR11481">
    <property type="entry name" value="IMMUNOGLOBULIN FC RECEPTOR"/>
    <property type="match status" value="1"/>
</dbReference>
<dbReference type="AlphaFoldDB" id="A0A915KQ14"/>
<protein>
    <submittedName>
        <fullName evidence="5">Ig-like domain-containing protein</fullName>
    </submittedName>
</protein>
<dbReference type="Gene3D" id="2.60.40.10">
    <property type="entry name" value="Immunoglobulins"/>
    <property type="match status" value="4"/>
</dbReference>
<dbReference type="Proteomes" id="UP000887565">
    <property type="component" value="Unplaced"/>
</dbReference>
<dbReference type="SMART" id="SM00409">
    <property type="entry name" value="IG"/>
    <property type="match status" value="4"/>
</dbReference>
<dbReference type="PANTHER" id="PTHR11481:SF60">
    <property type="entry name" value="IG-LIKE DOMAIN-CONTAINING PROTEIN"/>
    <property type="match status" value="1"/>
</dbReference>
<dbReference type="InterPro" id="IPR007110">
    <property type="entry name" value="Ig-like_dom"/>
</dbReference>
<evidence type="ECO:0000313" key="4">
    <source>
        <dbReference type="Proteomes" id="UP000887565"/>
    </source>
</evidence>
<keyword evidence="4" id="KW-1185">Reference proteome</keyword>
<evidence type="ECO:0000259" key="3">
    <source>
        <dbReference type="PROSITE" id="PS50835"/>
    </source>
</evidence>